<dbReference type="SUPFAM" id="SSF46894">
    <property type="entry name" value="C-terminal effector domain of the bipartite response regulators"/>
    <property type="match status" value="1"/>
</dbReference>
<dbReference type="GO" id="GO:0003677">
    <property type="term" value="F:DNA binding"/>
    <property type="evidence" value="ECO:0007669"/>
    <property type="project" value="UniProtKB-KW"/>
</dbReference>
<dbReference type="Proteomes" id="UP000256779">
    <property type="component" value="Unassembled WGS sequence"/>
</dbReference>
<dbReference type="EMBL" id="QREG01000017">
    <property type="protein sequence ID" value="RED95590.1"/>
    <property type="molecule type" value="Genomic_DNA"/>
</dbReference>
<dbReference type="SMART" id="SM00448">
    <property type="entry name" value="REC"/>
    <property type="match status" value="1"/>
</dbReference>
<keyword evidence="2" id="KW-0238">DNA-binding</keyword>
<gene>
    <name evidence="7" type="ORF">C7460_11739</name>
</gene>
<dbReference type="InterPro" id="IPR039420">
    <property type="entry name" value="WalR-like"/>
</dbReference>
<feature type="modified residue" description="4-aspartylphosphate" evidence="4">
    <location>
        <position position="58"/>
    </location>
</feature>
<feature type="domain" description="HTH luxR-type" evidence="5">
    <location>
        <begin position="144"/>
        <end position="210"/>
    </location>
</feature>
<evidence type="ECO:0000313" key="8">
    <source>
        <dbReference type="Proteomes" id="UP000256779"/>
    </source>
</evidence>
<sequence>MHNPSDIRIVTADDHPLLLQGLNDTLTRRGYELAGTANNGTEALQLILDKQPEIAILDIEMPYLTGLDIAEICLERGLTTKIIILSYHKEVAFIHKAQRLNLSGYLLKEDTTTEISTCIEALLNGETYYSPAIAQSTMEQSSEIQKMLDLLTPSEKKILKMIAESHSTEAIAELLHVSIRTIEKHRSNIIRKLDLNGQTHTLSIWAHEQKGVIKGL</sequence>
<keyword evidence="8" id="KW-1185">Reference proteome</keyword>
<organism evidence="7 8">
    <name type="scientific">Marinoscillum furvescens DSM 4134</name>
    <dbReference type="NCBI Taxonomy" id="1122208"/>
    <lineage>
        <taxon>Bacteria</taxon>
        <taxon>Pseudomonadati</taxon>
        <taxon>Bacteroidota</taxon>
        <taxon>Cytophagia</taxon>
        <taxon>Cytophagales</taxon>
        <taxon>Reichenbachiellaceae</taxon>
        <taxon>Marinoscillum</taxon>
    </lineage>
</organism>
<evidence type="ECO:0000256" key="4">
    <source>
        <dbReference type="PROSITE-ProRule" id="PRU00169"/>
    </source>
</evidence>
<evidence type="ECO:0000256" key="2">
    <source>
        <dbReference type="ARBA" id="ARBA00023125"/>
    </source>
</evidence>
<evidence type="ECO:0000259" key="6">
    <source>
        <dbReference type="PROSITE" id="PS50110"/>
    </source>
</evidence>
<dbReference type="InterPro" id="IPR016032">
    <property type="entry name" value="Sig_transdc_resp-reg_C-effctor"/>
</dbReference>
<dbReference type="GO" id="GO:0000160">
    <property type="term" value="P:phosphorelay signal transduction system"/>
    <property type="evidence" value="ECO:0007669"/>
    <property type="project" value="InterPro"/>
</dbReference>
<evidence type="ECO:0000259" key="5">
    <source>
        <dbReference type="PROSITE" id="PS50043"/>
    </source>
</evidence>
<dbReference type="Gene3D" id="3.40.50.2300">
    <property type="match status" value="1"/>
</dbReference>
<dbReference type="InterPro" id="IPR000792">
    <property type="entry name" value="Tscrpt_reg_LuxR_C"/>
</dbReference>
<dbReference type="SMART" id="SM00421">
    <property type="entry name" value="HTH_LUXR"/>
    <property type="match status" value="1"/>
</dbReference>
<keyword evidence="3" id="KW-0804">Transcription</keyword>
<keyword evidence="4" id="KW-0597">Phosphoprotein</keyword>
<dbReference type="Pfam" id="PF00072">
    <property type="entry name" value="Response_reg"/>
    <property type="match status" value="1"/>
</dbReference>
<evidence type="ECO:0000256" key="1">
    <source>
        <dbReference type="ARBA" id="ARBA00023015"/>
    </source>
</evidence>
<dbReference type="CDD" id="cd06170">
    <property type="entry name" value="LuxR_C_like"/>
    <property type="match status" value="1"/>
</dbReference>
<dbReference type="PANTHER" id="PTHR43214:SF41">
    <property type="entry name" value="NITRATE_NITRITE RESPONSE REGULATOR PROTEIN NARP"/>
    <property type="match status" value="1"/>
</dbReference>
<dbReference type="InterPro" id="IPR011006">
    <property type="entry name" value="CheY-like_superfamily"/>
</dbReference>
<feature type="domain" description="Response regulatory" evidence="6">
    <location>
        <begin position="8"/>
        <end position="123"/>
    </location>
</feature>
<dbReference type="GO" id="GO:0006355">
    <property type="term" value="P:regulation of DNA-templated transcription"/>
    <property type="evidence" value="ECO:0007669"/>
    <property type="project" value="InterPro"/>
</dbReference>
<protein>
    <submittedName>
        <fullName evidence="7">LuxR family two component transcriptional regulator</fullName>
    </submittedName>
</protein>
<dbReference type="SUPFAM" id="SSF52172">
    <property type="entry name" value="CheY-like"/>
    <property type="match status" value="1"/>
</dbReference>
<accession>A0A3D9KZ76</accession>
<name>A0A3D9KZ76_MARFU</name>
<dbReference type="PRINTS" id="PR00038">
    <property type="entry name" value="HTHLUXR"/>
</dbReference>
<keyword evidence="1" id="KW-0805">Transcription regulation</keyword>
<proteinExistence type="predicted"/>
<reference evidence="7 8" key="1">
    <citation type="submission" date="2018-07" db="EMBL/GenBank/DDBJ databases">
        <title>Genomic Encyclopedia of Type Strains, Phase IV (KMG-IV): sequencing the most valuable type-strain genomes for metagenomic binning, comparative biology and taxonomic classification.</title>
        <authorList>
            <person name="Goeker M."/>
        </authorList>
    </citation>
    <scope>NUCLEOTIDE SEQUENCE [LARGE SCALE GENOMIC DNA]</scope>
    <source>
        <strain evidence="7 8">DSM 4134</strain>
    </source>
</reference>
<dbReference type="PANTHER" id="PTHR43214">
    <property type="entry name" value="TWO-COMPONENT RESPONSE REGULATOR"/>
    <property type="match status" value="1"/>
</dbReference>
<evidence type="ECO:0000313" key="7">
    <source>
        <dbReference type="EMBL" id="RED95590.1"/>
    </source>
</evidence>
<dbReference type="RefSeq" id="WP_115869229.1">
    <property type="nucleotide sequence ID" value="NZ_QREG01000017.1"/>
</dbReference>
<dbReference type="PROSITE" id="PS50043">
    <property type="entry name" value="HTH_LUXR_2"/>
    <property type="match status" value="1"/>
</dbReference>
<dbReference type="Pfam" id="PF00196">
    <property type="entry name" value="GerE"/>
    <property type="match status" value="1"/>
</dbReference>
<dbReference type="PROSITE" id="PS50110">
    <property type="entry name" value="RESPONSE_REGULATORY"/>
    <property type="match status" value="1"/>
</dbReference>
<dbReference type="AlphaFoldDB" id="A0A3D9KZ76"/>
<evidence type="ECO:0000256" key="3">
    <source>
        <dbReference type="ARBA" id="ARBA00023163"/>
    </source>
</evidence>
<dbReference type="OrthoDB" id="9797341at2"/>
<dbReference type="InterPro" id="IPR001789">
    <property type="entry name" value="Sig_transdc_resp-reg_receiver"/>
</dbReference>
<comment type="caution">
    <text evidence="7">The sequence shown here is derived from an EMBL/GenBank/DDBJ whole genome shotgun (WGS) entry which is preliminary data.</text>
</comment>